<gene>
    <name evidence="3" type="ORF">AW171_hschr21262</name>
</gene>
<feature type="region of interest" description="Disordered" evidence="1">
    <location>
        <begin position="335"/>
        <end position="406"/>
    </location>
</feature>
<feature type="transmembrane region" description="Helical" evidence="2">
    <location>
        <begin position="114"/>
        <end position="138"/>
    </location>
</feature>
<keyword evidence="2" id="KW-0812">Transmembrane</keyword>
<dbReference type="InterPro" id="IPR009571">
    <property type="entry name" value="SUR7/Rim9-like_fungi"/>
</dbReference>
<dbReference type="GO" id="GO:0005886">
    <property type="term" value="C:plasma membrane"/>
    <property type="evidence" value="ECO:0007669"/>
    <property type="project" value="InterPro"/>
</dbReference>
<evidence type="ECO:0000313" key="4">
    <source>
        <dbReference type="Proteomes" id="UP000243052"/>
    </source>
</evidence>
<feature type="compositionally biased region" description="Polar residues" evidence="1">
    <location>
        <begin position="381"/>
        <end position="404"/>
    </location>
</feature>
<dbReference type="AlphaFoldDB" id="A0A109UYE9"/>
<dbReference type="GO" id="GO:0045121">
    <property type="term" value="C:membrane raft"/>
    <property type="evidence" value="ECO:0007669"/>
    <property type="project" value="TreeGrafter"/>
</dbReference>
<dbReference type="GO" id="GO:0030866">
    <property type="term" value="P:cortical actin cytoskeleton organization"/>
    <property type="evidence" value="ECO:0007669"/>
    <property type="project" value="TreeGrafter"/>
</dbReference>
<keyword evidence="4" id="KW-1185">Reference proteome</keyword>
<keyword evidence="2" id="KW-1133">Transmembrane helix</keyword>
<dbReference type="EMBL" id="CP014242">
    <property type="protein sequence ID" value="AMD19432.1"/>
    <property type="molecule type" value="Genomic_DNA"/>
</dbReference>
<name>A0A109UYE9_9SACH</name>
<dbReference type="GO" id="GO:0031505">
    <property type="term" value="P:fungal-type cell wall organization"/>
    <property type="evidence" value="ECO:0007669"/>
    <property type="project" value="TreeGrafter"/>
</dbReference>
<dbReference type="Pfam" id="PF06687">
    <property type="entry name" value="SUR7"/>
    <property type="match status" value="1"/>
</dbReference>
<organism evidence="3 4">
    <name type="scientific">Eremothecium sinecaudum</name>
    <dbReference type="NCBI Taxonomy" id="45286"/>
    <lineage>
        <taxon>Eukaryota</taxon>
        <taxon>Fungi</taxon>
        <taxon>Dikarya</taxon>
        <taxon>Ascomycota</taxon>
        <taxon>Saccharomycotina</taxon>
        <taxon>Saccharomycetes</taxon>
        <taxon>Saccharomycetales</taxon>
        <taxon>Saccharomycetaceae</taxon>
        <taxon>Eremothecium</taxon>
    </lineage>
</organism>
<feature type="transmembrane region" description="Helical" evidence="2">
    <location>
        <begin position="6"/>
        <end position="27"/>
    </location>
</feature>
<dbReference type="Proteomes" id="UP000243052">
    <property type="component" value="Chromosome ii"/>
</dbReference>
<dbReference type="OrthoDB" id="5419460at2759"/>
<keyword evidence="2" id="KW-0472">Membrane</keyword>
<feature type="transmembrane region" description="Helical" evidence="2">
    <location>
        <begin position="190"/>
        <end position="212"/>
    </location>
</feature>
<dbReference type="GO" id="GO:0032185">
    <property type="term" value="P:septin cytoskeleton organization"/>
    <property type="evidence" value="ECO:0007669"/>
    <property type="project" value="TreeGrafter"/>
</dbReference>
<dbReference type="PANTHER" id="PTHR36414">
    <property type="entry name" value="PROTEIN SUR7"/>
    <property type="match status" value="1"/>
</dbReference>
<dbReference type="GO" id="GO:0006897">
    <property type="term" value="P:endocytosis"/>
    <property type="evidence" value="ECO:0007669"/>
    <property type="project" value="TreeGrafter"/>
</dbReference>
<protein>
    <submittedName>
        <fullName evidence="3">HBR531Wp</fullName>
    </submittedName>
</protein>
<dbReference type="GeneID" id="28721731"/>
<reference evidence="3 4" key="1">
    <citation type="submission" date="2016-01" db="EMBL/GenBank/DDBJ databases">
        <title>Genome sequence of the yeast Holleya sinecauda.</title>
        <authorList>
            <person name="Dietrich F.S."/>
        </authorList>
    </citation>
    <scope>NUCLEOTIDE SEQUENCE [LARGE SCALE GENOMIC DNA]</scope>
    <source>
        <strain evidence="3 4">ATCC 58844</strain>
    </source>
</reference>
<feature type="compositionally biased region" description="Low complexity" evidence="1">
    <location>
        <begin position="343"/>
        <end position="380"/>
    </location>
</feature>
<evidence type="ECO:0000256" key="1">
    <source>
        <dbReference type="SAM" id="MobiDB-lite"/>
    </source>
</evidence>
<dbReference type="RefSeq" id="XP_017986428.1">
    <property type="nucleotide sequence ID" value="XM_018130939.1"/>
</dbReference>
<feature type="compositionally biased region" description="Polar residues" evidence="1">
    <location>
        <begin position="425"/>
        <end position="470"/>
    </location>
</feature>
<feature type="region of interest" description="Disordered" evidence="1">
    <location>
        <begin position="423"/>
        <end position="475"/>
    </location>
</feature>
<proteinExistence type="predicted"/>
<evidence type="ECO:0000256" key="2">
    <source>
        <dbReference type="SAM" id="Phobius"/>
    </source>
</evidence>
<accession>A0A109UYE9</accession>
<dbReference type="PANTHER" id="PTHR36414:SF3">
    <property type="entry name" value="SUR7 FAMILY PROTEIN FMP45"/>
    <property type="match status" value="1"/>
</dbReference>
<sequence length="496" mass="54349">MKFNGVITSLSFLLLLGSTLFTLFNILSGARTTGVLKGFHWLEADTRGLRNAPDTTKWYNYRYCEYFEQPNTIGRCSRSKAASAFSPRDNFGDTPALPQTFRNSRNTYYHLSRLAWAMLLISLAFMLMSLLPAIASIFTERAHIVSALPLWPALFFLTLAACFYTACFVKGRNGFRDAGRRANLGKKNFGFLWTSVFLLFLNCLWSTFASAFRAITNYRSRKNDTYYDPHSDASFDNSTAVHSGRGQGKGFFNSGKRQGNNYNGEVMAGNEASSFDRRFDNHAAYGAYNTNSGANPGYSANKDFQNVSYGTGNKGTTAAAVGAGAAGAAGAAAMSKDSSARSPQTQKNYSTTTTTANYPTQTQSQTHYQTQQPKSQYQTQNKNQNSYYNDTSARDNYTTSNTATHADPYVEDSGVYYGGVHKVSGKTNSPEYQATKPYSSTAGYDTGKPTINSTDYQSRAANTHTTDTTSGRGGYEKVKELGAAAVQKGTNLVRGH</sequence>
<evidence type="ECO:0000313" key="3">
    <source>
        <dbReference type="EMBL" id="AMD19432.1"/>
    </source>
</evidence>
<feature type="transmembrane region" description="Helical" evidence="2">
    <location>
        <begin position="150"/>
        <end position="169"/>
    </location>
</feature>
<dbReference type="GO" id="GO:0005938">
    <property type="term" value="C:cell cortex"/>
    <property type="evidence" value="ECO:0007669"/>
    <property type="project" value="TreeGrafter"/>
</dbReference>